<feature type="transmembrane region" description="Helical" evidence="7">
    <location>
        <begin position="224"/>
        <end position="248"/>
    </location>
</feature>
<keyword evidence="3" id="KW-1003">Cell membrane</keyword>
<evidence type="ECO:0000256" key="1">
    <source>
        <dbReference type="ARBA" id="ARBA00004651"/>
    </source>
</evidence>
<feature type="transmembrane region" description="Helical" evidence="7">
    <location>
        <begin position="260"/>
        <end position="281"/>
    </location>
</feature>
<keyword evidence="8" id="KW-0560">Oxidoreductase</keyword>
<keyword evidence="6 7" id="KW-0472">Membrane</keyword>
<comment type="subcellular location">
    <subcellularLocation>
        <location evidence="1">Cell membrane</location>
        <topology evidence="1">Multi-pass membrane protein</topology>
    </subcellularLocation>
</comment>
<dbReference type="GO" id="GO:0019646">
    <property type="term" value="P:aerobic electron transport chain"/>
    <property type="evidence" value="ECO:0007669"/>
    <property type="project" value="TreeGrafter"/>
</dbReference>
<reference evidence="8 9" key="1">
    <citation type="submission" date="2019-03" db="EMBL/GenBank/DDBJ databases">
        <authorList>
            <consortium name="Pathogen Informatics"/>
        </authorList>
    </citation>
    <scope>NUCLEOTIDE SEQUENCE [LARGE SCALE GENOMIC DNA]</scope>
    <source>
        <strain evidence="8 9">NCTC13038</strain>
    </source>
</reference>
<dbReference type="GO" id="GO:0005886">
    <property type="term" value="C:plasma membrane"/>
    <property type="evidence" value="ECO:0007669"/>
    <property type="project" value="UniProtKB-SubCell"/>
</dbReference>
<feature type="transmembrane region" description="Helical" evidence="7">
    <location>
        <begin position="117"/>
        <end position="141"/>
    </location>
</feature>
<gene>
    <name evidence="8" type="primary">cydB_2</name>
    <name evidence="8" type="ORF">NCTC13038_02441</name>
</gene>
<feature type="transmembrane region" description="Helical" evidence="7">
    <location>
        <begin position="74"/>
        <end position="96"/>
    </location>
</feature>
<dbReference type="EC" id="1.10.3.-" evidence="8"/>
<keyword evidence="5 7" id="KW-1133">Transmembrane helix</keyword>
<dbReference type="GO" id="GO:0070069">
    <property type="term" value="C:cytochrome complex"/>
    <property type="evidence" value="ECO:0007669"/>
    <property type="project" value="TreeGrafter"/>
</dbReference>
<evidence type="ECO:0000256" key="4">
    <source>
        <dbReference type="ARBA" id="ARBA00022692"/>
    </source>
</evidence>
<evidence type="ECO:0000256" key="5">
    <source>
        <dbReference type="ARBA" id="ARBA00022989"/>
    </source>
</evidence>
<dbReference type="PANTHER" id="PTHR43141">
    <property type="entry name" value="CYTOCHROME BD2 SUBUNIT II"/>
    <property type="match status" value="1"/>
</dbReference>
<dbReference type="Pfam" id="PF02322">
    <property type="entry name" value="Cyt_bd_oxida_II"/>
    <property type="match status" value="1"/>
</dbReference>
<feature type="transmembrane region" description="Helical" evidence="7">
    <location>
        <begin position="7"/>
        <end position="23"/>
    </location>
</feature>
<dbReference type="GO" id="GO:0016682">
    <property type="term" value="F:oxidoreductase activity, acting on diphenols and related substances as donors, oxygen as acceptor"/>
    <property type="evidence" value="ECO:0007669"/>
    <property type="project" value="TreeGrafter"/>
</dbReference>
<evidence type="ECO:0000256" key="6">
    <source>
        <dbReference type="ARBA" id="ARBA00023136"/>
    </source>
</evidence>
<keyword evidence="4 7" id="KW-0812">Transmembrane</keyword>
<name>A0A485BIG2_RAOTE</name>
<dbReference type="RefSeq" id="WP_134525811.1">
    <property type="nucleotide sequence ID" value="NZ_BJNO01000001.1"/>
</dbReference>
<evidence type="ECO:0000256" key="2">
    <source>
        <dbReference type="ARBA" id="ARBA00007543"/>
    </source>
</evidence>
<dbReference type="GO" id="GO:0009055">
    <property type="term" value="F:electron transfer activity"/>
    <property type="evidence" value="ECO:0007669"/>
    <property type="project" value="TreeGrafter"/>
</dbReference>
<proteinExistence type="inferred from homology"/>
<evidence type="ECO:0000256" key="3">
    <source>
        <dbReference type="ARBA" id="ARBA00022475"/>
    </source>
</evidence>
<organism evidence="8 9">
    <name type="scientific">Raoultella terrigena</name>
    <name type="common">Klebsiella terrigena</name>
    <dbReference type="NCBI Taxonomy" id="577"/>
    <lineage>
        <taxon>Bacteria</taxon>
        <taxon>Pseudomonadati</taxon>
        <taxon>Pseudomonadota</taxon>
        <taxon>Gammaproteobacteria</taxon>
        <taxon>Enterobacterales</taxon>
        <taxon>Enterobacteriaceae</taxon>
        <taxon>Klebsiella/Raoultella group</taxon>
        <taxon>Raoultella</taxon>
    </lineage>
</organism>
<evidence type="ECO:0000256" key="7">
    <source>
        <dbReference type="SAM" id="Phobius"/>
    </source>
</evidence>
<dbReference type="NCBIfam" id="TIGR00203">
    <property type="entry name" value="cydB"/>
    <property type="match status" value="1"/>
</dbReference>
<evidence type="ECO:0000313" key="8">
    <source>
        <dbReference type="EMBL" id="VFS71882.1"/>
    </source>
</evidence>
<dbReference type="PANTHER" id="PTHR43141:SF4">
    <property type="entry name" value="CYTOCHROME BD2 SUBUNIT II"/>
    <property type="match status" value="1"/>
</dbReference>
<feature type="transmembrane region" description="Helical" evidence="7">
    <location>
        <begin position="301"/>
        <end position="325"/>
    </location>
</feature>
<feature type="transmembrane region" description="Helical" evidence="7">
    <location>
        <begin position="193"/>
        <end position="212"/>
    </location>
</feature>
<sequence>MAIDLSVIWFAIIVFATLMYIVMDGFDLGIGILFCTIRDPEDRNVMVNSVAPVWDGNETWLVLGGAALFGAFPLAYAVIIDALAIPLTLMLVGLIFRGVAFEFRFQATPSHRPFWDLAFLGGSLLATFAQGVVVGAVINGFPVSGRAFSGGMLDWLTPFTLFSGLGLTIAYALLGASWLVMKSEEPLQEKMRGASRALLLALLAVMAAISLWTPLAQPAIAARWFSLPNLFFLLPVPLLVLALSVWLWRALGSHDHHARPFLLTLGLVFLGFSGLGISIWPHIIPPAITLWQAAAPPQSQGFMLVGAALIIPVILGYTFWSYYVFRGKVQHGEGYH</sequence>
<dbReference type="EMBL" id="CAADJG010000002">
    <property type="protein sequence ID" value="VFS71882.1"/>
    <property type="molecule type" value="Genomic_DNA"/>
</dbReference>
<dbReference type="Proteomes" id="UP000332594">
    <property type="component" value="Unassembled WGS sequence"/>
</dbReference>
<comment type="similarity">
    <text evidence="2">Belongs to the cytochrome ubiquinol oxidase subunit 2 family.</text>
</comment>
<dbReference type="InterPro" id="IPR003317">
    <property type="entry name" value="Cyt-d_oxidase_su2"/>
</dbReference>
<dbReference type="AlphaFoldDB" id="A0A485BIG2"/>
<protein>
    <submittedName>
        <fullName evidence="8">Cytochrome d ubiquinol oxidase subunit 2</fullName>
        <ecNumber evidence="8">1.10.3.-</ecNumber>
    </submittedName>
</protein>
<accession>A0A485BIG2</accession>
<feature type="transmembrane region" description="Helical" evidence="7">
    <location>
        <begin position="161"/>
        <end position="181"/>
    </location>
</feature>
<evidence type="ECO:0000313" key="9">
    <source>
        <dbReference type="Proteomes" id="UP000332594"/>
    </source>
</evidence>